<evidence type="ECO:0000313" key="2">
    <source>
        <dbReference type="Proteomes" id="UP000594464"/>
    </source>
</evidence>
<reference evidence="2" key="1">
    <citation type="submission" date="2020-02" db="EMBL/GenBank/DDBJ databases">
        <title>Genomic and physiological characterization of two novel Nitrospinaceae genera.</title>
        <authorList>
            <person name="Mueller A.J."/>
            <person name="Jung M.-Y."/>
            <person name="Strachan C.R."/>
            <person name="Herbold C.W."/>
            <person name="Kirkegaard R.H."/>
            <person name="Daims H."/>
        </authorList>
    </citation>
    <scope>NUCLEOTIDE SEQUENCE [LARGE SCALE GENOMIC DNA]</scope>
</reference>
<accession>A0A7T0C4B4</accession>
<dbReference type="Proteomes" id="UP000594464">
    <property type="component" value="Chromosome"/>
</dbReference>
<protein>
    <submittedName>
        <fullName evidence="1">Uncharacterized protein</fullName>
    </submittedName>
</protein>
<sequence>MSAQKILTELKKHIPFRVYGKGPVIELFRELNCVLDKNTPLEIIDAFRDNESGEIVCYLQLGGQKATAALTNLKLDISHPMYRTVKNYRNEVANAIAEDGAADVNKSSFRVGDLYKKK</sequence>
<name>A0A7T0C4B4_9BACT</name>
<dbReference type="EMBL" id="CP048620">
    <property type="protein sequence ID" value="QPJ66235.1"/>
    <property type="molecule type" value="Genomic_DNA"/>
</dbReference>
<proteinExistence type="predicted"/>
<evidence type="ECO:0000313" key="1">
    <source>
        <dbReference type="EMBL" id="QPJ66235.1"/>
    </source>
</evidence>
<organism evidence="1 2">
    <name type="scientific">Candidatus Nitrohelix vancouverensis</name>
    <dbReference type="NCBI Taxonomy" id="2705534"/>
    <lineage>
        <taxon>Bacteria</taxon>
        <taxon>Pseudomonadati</taxon>
        <taxon>Nitrospinota/Tectimicrobiota group</taxon>
        <taxon>Nitrospinota</taxon>
        <taxon>Nitrospinia</taxon>
        <taxon>Nitrospinales</taxon>
        <taxon>Nitrospinaceae</taxon>
        <taxon>Candidatus Nitrohelix</taxon>
    </lineage>
</organism>
<gene>
    <name evidence="1" type="ORF">G3M78_12860</name>
</gene>
<dbReference type="KEGG" id="nva:G3M78_12860"/>
<dbReference type="AlphaFoldDB" id="A0A7T0C4B4"/>